<evidence type="ECO:0000256" key="2">
    <source>
        <dbReference type="ARBA" id="ARBA00022679"/>
    </source>
</evidence>
<dbReference type="Pfam" id="PF05853">
    <property type="entry name" value="BKACE"/>
    <property type="match status" value="1"/>
</dbReference>
<dbReference type="PANTHER" id="PTHR37418:SF2">
    <property type="entry name" value="3-KETO-5-AMINOHEXANOATE CLEAVAGE ENZYME"/>
    <property type="match status" value="1"/>
</dbReference>
<evidence type="ECO:0000313" key="6">
    <source>
        <dbReference type="Proteomes" id="UP001565474"/>
    </source>
</evidence>
<name>A0ABV4G766_9BRAD</name>
<dbReference type="Gene3D" id="3.20.20.70">
    <property type="entry name" value="Aldolase class I"/>
    <property type="match status" value="1"/>
</dbReference>
<dbReference type="PANTHER" id="PTHR37418">
    <property type="entry name" value="3-KETO-5-AMINOHEXANOATE CLEAVAGE ENZYME-RELATED"/>
    <property type="match status" value="1"/>
</dbReference>
<reference evidence="5 6" key="1">
    <citation type="submission" date="2024-07" db="EMBL/GenBank/DDBJ databases">
        <title>Genomic Encyclopedia of Type Strains, Phase V (KMG-V): Genome sequencing to study the core and pangenomes of soil and plant-associated prokaryotes.</title>
        <authorList>
            <person name="Whitman W."/>
        </authorList>
    </citation>
    <scope>NUCLEOTIDE SEQUENCE [LARGE SCALE GENOMIC DNA]</scope>
    <source>
        <strain evidence="5 6">USDA 222</strain>
    </source>
</reference>
<dbReference type="InterPro" id="IPR013785">
    <property type="entry name" value="Aldolase_TIM"/>
</dbReference>
<evidence type="ECO:0000256" key="1">
    <source>
        <dbReference type="ARBA" id="ARBA00001947"/>
    </source>
</evidence>
<comment type="caution">
    <text evidence="5">The sequence shown here is derived from an EMBL/GenBank/DDBJ whole genome shotgun (WGS) entry which is preliminary data.</text>
</comment>
<keyword evidence="3" id="KW-0479">Metal-binding</keyword>
<keyword evidence="6" id="KW-1185">Reference proteome</keyword>
<dbReference type="EMBL" id="JBGBZN010000001">
    <property type="protein sequence ID" value="MEY9467744.1"/>
    <property type="molecule type" value="Genomic_DNA"/>
</dbReference>
<keyword evidence="2 5" id="KW-0808">Transferase</keyword>
<dbReference type="InterPro" id="IPR008567">
    <property type="entry name" value="BKACE"/>
</dbReference>
<accession>A0ABV4G766</accession>
<dbReference type="GO" id="GO:0016746">
    <property type="term" value="F:acyltransferase activity"/>
    <property type="evidence" value="ECO:0007669"/>
    <property type="project" value="UniProtKB-KW"/>
</dbReference>
<sequence>MNQSSSTAGTSREKQTMLRKMIVEARVNEYAMRDDNPNVPWTADEIAETAARCREAGASILHFHARADDGAPLHTAEKNAEIIRKVRQKCDILILPTLGFFANDTDPNARIDCILELARDPQTKPDIVPIDTGSTNLDVFDRDKLVFEHSERIYENRTAAVEHYFRSLKSAGIKPKMTCWSIGFVRRAIAFMEMGLVAAPGYFLLNMTDGPYLTGHPGTLEGLDAFLPFLPKQIRHTWTANIVGGNLLALCEGVARRGGNIAPGIGDYPYVEYGCPTNEELVRRTCDIARNCGREIASPDDVREMLEIC</sequence>
<dbReference type="Proteomes" id="UP001565474">
    <property type="component" value="Unassembled WGS sequence"/>
</dbReference>
<evidence type="ECO:0000256" key="4">
    <source>
        <dbReference type="ARBA" id="ARBA00022833"/>
    </source>
</evidence>
<gene>
    <name evidence="5" type="ORF">ABH992_000143</name>
</gene>
<comment type="cofactor">
    <cofactor evidence="1">
        <name>Zn(2+)</name>
        <dbReference type="ChEBI" id="CHEBI:29105"/>
    </cofactor>
</comment>
<keyword evidence="5" id="KW-0012">Acyltransferase</keyword>
<proteinExistence type="predicted"/>
<organism evidence="5 6">
    <name type="scientific">Bradyrhizobium yuanmingense</name>
    <dbReference type="NCBI Taxonomy" id="108015"/>
    <lineage>
        <taxon>Bacteria</taxon>
        <taxon>Pseudomonadati</taxon>
        <taxon>Pseudomonadota</taxon>
        <taxon>Alphaproteobacteria</taxon>
        <taxon>Hyphomicrobiales</taxon>
        <taxon>Nitrobacteraceae</taxon>
        <taxon>Bradyrhizobium</taxon>
    </lineage>
</organism>
<dbReference type="RefSeq" id="WP_244431475.1">
    <property type="nucleotide sequence ID" value="NZ_JBGBYD010000001.1"/>
</dbReference>
<dbReference type="EC" id="2.3.1.247" evidence="5"/>
<evidence type="ECO:0000256" key="3">
    <source>
        <dbReference type="ARBA" id="ARBA00022723"/>
    </source>
</evidence>
<evidence type="ECO:0000313" key="5">
    <source>
        <dbReference type="EMBL" id="MEY9467744.1"/>
    </source>
</evidence>
<keyword evidence="4" id="KW-0862">Zinc</keyword>
<protein>
    <submittedName>
        <fullName evidence="5">3-keto-5-aminohexanoate cleavage enzyme</fullName>
        <ecNumber evidence="5">2.3.1.247</ecNumber>
    </submittedName>
</protein>